<dbReference type="EMBL" id="JAPCWZ010000004">
    <property type="protein sequence ID" value="KAK8869406.1"/>
    <property type="molecule type" value="Genomic_DNA"/>
</dbReference>
<proteinExistence type="predicted"/>
<accession>A0ABR2IX63</accession>
<comment type="caution">
    <text evidence="1">The sequence shown here is derived from an EMBL/GenBank/DDBJ whole genome shotgun (WGS) entry which is preliminary data.</text>
</comment>
<name>A0ABR2IX63_9PEZI</name>
<protein>
    <submittedName>
        <fullName evidence="1">Uncharacterized protein</fullName>
    </submittedName>
</protein>
<organism evidence="1 2">
    <name type="scientific">Apiospora arundinis</name>
    <dbReference type="NCBI Taxonomy" id="335852"/>
    <lineage>
        <taxon>Eukaryota</taxon>
        <taxon>Fungi</taxon>
        <taxon>Dikarya</taxon>
        <taxon>Ascomycota</taxon>
        <taxon>Pezizomycotina</taxon>
        <taxon>Sordariomycetes</taxon>
        <taxon>Xylariomycetidae</taxon>
        <taxon>Amphisphaeriales</taxon>
        <taxon>Apiosporaceae</taxon>
        <taxon>Apiospora</taxon>
    </lineage>
</organism>
<evidence type="ECO:0000313" key="2">
    <source>
        <dbReference type="Proteomes" id="UP001390339"/>
    </source>
</evidence>
<sequence>MPRTSIPGHPIKAHAPAFPVMPIVRLAVEYRRHSDIVVLACVADGVDHDILSVWPVGAWLQAFARLVLRKLAVLAESGELPARRLERRGAVHEDPLDLAVLHSRLVLVEVDGGLDHVVKL</sequence>
<keyword evidence="2" id="KW-1185">Reference proteome</keyword>
<dbReference type="Proteomes" id="UP001390339">
    <property type="component" value="Unassembled WGS sequence"/>
</dbReference>
<evidence type="ECO:0000313" key="1">
    <source>
        <dbReference type="EMBL" id="KAK8869406.1"/>
    </source>
</evidence>
<reference evidence="1 2" key="1">
    <citation type="journal article" date="2024" name="IMA Fungus">
        <title>Apiospora arundinis, a panoply of carbohydrate-active enzymes and secondary metabolites.</title>
        <authorList>
            <person name="Sorensen T."/>
            <person name="Petersen C."/>
            <person name="Muurmann A.T."/>
            <person name="Christiansen J.V."/>
            <person name="Brundto M.L."/>
            <person name="Overgaard C.K."/>
            <person name="Boysen A.T."/>
            <person name="Wollenberg R.D."/>
            <person name="Larsen T.O."/>
            <person name="Sorensen J.L."/>
            <person name="Nielsen K.L."/>
            <person name="Sondergaard T.E."/>
        </authorList>
    </citation>
    <scope>NUCLEOTIDE SEQUENCE [LARGE SCALE GENOMIC DNA]</scope>
    <source>
        <strain evidence="1 2">AAU 773</strain>
    </source>
</reference>
<gene>
    <name evidence="1" type="ORF">PGQ11_007984</name>
</gene>